<dbReference type="Proteomes" id="UP000593594">
    <property type="component" value="Chromosome"/>
</dbReference>
<gene>
    <name evidence="1" type="ORF">HW532_17410</name>
</gene>
<proteinExistence type="predicted"/>
<protein>
    <submittedName>
        <fullName evidence="1">Uncharacterized protein</fullName>
    </submittedName>
</protein>
<keyword evidence="2" id="KW-1185">Reference proteome</keyword>
<organism evidence="1 2">
    <name type="scientific">Kaustia mangrovi</name>
    <dbReference type="NCBI Taxonomy" id="2593653"/>
    <lineage>
        <taxon>Bacteria</taxon>
        <taxon>Pseudomonadati</taxon>
        <taxon>Pseudomonadota</taxon>
        <taxon>Alphaproteobacteria</taxon>
        <taxon>Hyphomicrobiales</taxon>
        <taxon>Parvibaculaceae</taxon>
        <taxon>Kaustia</taxon>
    </lineage>
</organism>
<reference evidence="1 2" key="1">
    <citation type="submission" date="2020-06" db="EMBL/GenBank/DDBJ databases">
        <title>Genome sequence of 2 isolates from Red Sea Mangroves.</title>
        <authorList>
            <person name="Sefrji F."/>
            <person name="Michoud G."/>
            <person name="Merlino G."/>
            <person name="Daffonchio D."/>
        </authorList>
    </citation>
    <scope>NUCLEOTIDE SEQUENCE [LARGE SCALE GENOMIC DNA]</scope>
    <source>
        <strain evidence="1 2">R1DC25</strain>
    </source>
</reference>
<dbReference type="AlphaFoldDB" id="A0A7S8C6L7"/>
<sequence length="206" mass="21923">MMHPLCAFDEAPLQHVAPANMARALGLRDAGIAARIASSRLLAAEAGRRVLSALPPAPAALPPARAQLFAELAMAAPEALSALCRVMTVLINHKAILATTSGAALTEIVDWCGSRALVLGLREARLPAFGEFRVLSAASGELLDLYAQKVKAHLIGVLPPAYRERLKLRLVPEELLEPLSFAPGDPDEVCFLRYVALAREHGNAQA</sequence>
<evidence type="ECO:0000313" key="1">
    <source>
        <dbReference type="EMBL" id="QPC44319.1"/>
    </source>
</evidence>
<dbReference type="EMBL" id="CP058214">
    <property type="protein sequence ID" value="QPC44319.1"/>
    <property type="molecule type" value="Genomic_DNA"/>
</dbReference>
<dbReference type="RefSeq" id="WP_213161686.1">
    <property type="nucleotide sequence ID" value="NZ_CP058214.1"/>
</dbReference>
<accession>A0A7S8C6L7</accession>
<evidence type="ECO:0000313" key="2">
    <source>
        <dbReference type="Proteomes" id="UP000593594"/>
    </source>
</evidence>
<name>A0A7S8C6L7_9HYPH</name>
<dbReference type="KEGG" id="kmn:HW532_17410"/>